<keyword evidence="2" id="KW-1185">Reference proteome</keyword>
<gene>
    <name evidence="1" type="ORF">DPF_0023</name>
</gene>
<evidence type="ECO:0000313" key="1">
    <source>
        <dbReference type="EMBL" id="GAU07345.1"/>
    </source>
</evidence>
<protein>
    <submittedName>
        <fullName evidence="1">Uncharacterized protein</fullName>
    </submittedName>
</protein>
<organism evidence="1 2">
    <name type="scientific">Desulfoplanes formicivorans</name>
    <dbReference type="NCBI Taxonomy" id="1592317"/>
    <lineage>
        <taxon>Bacteria</taxon>
        <taxon>Pseudomonadati</taxon>
        <taxon>Thermodesulfobacteriota</taxon>
        <taxon>Desulfovibrionia</taxon>
        <taxon>Desulfovibrionales</taxon>
        <taxon>Desulfoplanaceae</taxon>
        <taxon>Desulfoplanes</taxon>
    </lineage>
</organism>
<dbReference type="EMBL" id="BDFE01000003">
    <property type="protein sequence ID" value="GAU07345.1"/>
    <property type="molecule type" value="Genomic_DNA"/>
</dbReference>
<dbReference type="AlphaFoldDB" id="A0A194ADR5"/>
<accession>A0A194ADR5</accession>
<reference evidence="2" key="1">
    <citation type="submission" date="2016-06" db="EMBL/GenBank/DDBJ databases">
        <title>Draft genome sequence of Desulfoplanes formicivorans strain Pf12B.</title>
        <authorList>
            <person name="Watanabe M."/>
            <person name="Kojima H."/>
            <person name="Fukui M."/>
        </authorList>
    </citation>
    <scope>NUCLEOTIDE SEQUENCE [LARGE SCALE GENOMIC DNA]</scope>
    <source>
        <strain evidence="2">Pf12B</strain>
    </source>
</reference>
<dbReference type="STRING" id="1592317.DPF_0023"/>
<dbReference type="Proteomes" id="UP000095200">
    <property type="component" value="Unassembled WGS sequence"/>
</dbReference>
<comment type="caution">
    <text evidence="1">The sequence shown here is derived from an EMBL/GenBank/DDBJ whole genome shotgun (WGS) entry which is preliminary data.</text>
</comment>
<dbReference type="OrthoDB" id="5464418at2"/>
<proteinExistence type="predicted"/>
<evidence type="ECO:0000313" key="2">
    <source>
        <dbReference type="Proteomes" id="UP000095200"/>
    </source>
</evidence>
<name>A0A194ADR5_9BACT</name>
<sequence length="573" mass="67873">MRSSWKSFFSDIETSFLQKTENNRIDSLEKLKVFLDLVQTKYCLIKPFFQHRKYPLVEPRELLPSFESDMYEHPELPGFSMIAFDRPLSYFNEIFQFDILHSPADEPEFIRGETCPLELSIHARNVQVFLDRLPKKLQENFKKFTGRKDLTCLDHYGDLLPFLTKMDRAHVMALDAEFDYYLAGVYASFPSDIDAELKRFGLRIGKFAPNDNETYERNRDFVYQFLMELYGFPVVSERRTSAALFARRLYKSGERFLIRVLGQSDRTITTYYPHPDNRGYPRVEKLALVDISGQHRDVIEFLRDHGFFIHPQKKAIILRVTYIQHKYERNNVREDRALSVLKQEIIHPRTGACCTSRNIVKDTYSMTLQLNDIVRGEFKGKIKYKKHEIVENTDTHSNRLKFLHAWLNKHQRRIIGYSDDFYANVNKVLDHYLTGPGSSEYFAELRELYQEVRSIYSYIQQARKIQYLENLCHRNVQGRRISYKEMLEEMINTMADLKFEIVQYFDHLVVKAIAIGETTINDRYLHAKYLKPKEETLSSYGMTIRKLYGRLVSQIDELKAIRKTRMDTHEKSI</sequence>